<dbReference type="InterPro" id="IPR052234">
    <property type="entry name" value="U5_snRNP_Component"/>
</dbReference>
<dbReference type="SUPFAM" id="SSF50978">
    <property type="entry name" value="WD40 repeat-like"/>
    <property type="match status" value="1"/>
</dbReference>
<dbReference type="eggNOG" id="KOG0272">
    <property type="taxonomic scope" value="Eukaryota"/>
</dbReference>
<sequence length="151" mass="16189">VTSLDINNDVTLVASGVSDGYLAVWDIEHEAKEFEFKAHDNDVSSVTFSPDGSSICTTGADGFIKLFSVKERSESIAVKREEAYCCVVWLQSQLLAGGMNGSLSLLDSNTLNIISTIKNHTDAITSIDVSLNDNIVVTGGKDKCLGVWSLV</sequence>
<feature type="repeat" description="WD" evidence="3">
    <location>
        <begin position="117"/>
        <end position="151"/>
    </location>
</feature>
<dbReference type="PANTHER" id="PTHR44006:SF1">
    <property type="entry name" value="U5 SMALL NUCLEAR RIBONUCLEOPROTEIN 40 KDA PROTEIN"/>
    <property type="match status" value="1"/>
</dbReference>
<dbReference type="InterPro" id="IPR015943">
    <property type="entry name" value="WD40/YVTN_repeat-like_dom_sf"/>
</dbReference>
<dbReference type="InterPro" id="IPR019775">
    <property type="entry name" value="WD40_repeat_CS"/>
</dbReference>
<dbReference type="EnsemblMetazoa" id="Aqu2.1.14415_001">
    <property type="protein sequence ID" value="Aqu2.1.14415_001"/>
    <property type="gene ID" value="Aqu2.1.14415"/>
</dbReference>
<dbReference type="STRING" id="400682.A0A1X7TI34"/>
<dbReference type="GO" id="GO:0003723">
    <property type="term" value="F:RNA binding"/>
    <property type="evidence" value="ECO:0007669"/>
    <property type="project" value="TreeGrafter"/>
</dbReference>
<dbReference type="OMA" id="ICTTGAD"/>
<feature type="repeat" description="WD" evidence="3">
    <location>
        <begin position="36"/>
        <end position="77"/>
    </location>
</feature>
<organism evidence="4">
    <name type="scientific">Amphimedon queenslandica</name>
    <name type="common">Sponge</name>
    <dbReference type="NCBI Taxonomy" id="400682"/>
    <lineage>
        <taxon>Eukaryota</taxon>
        <taxon>Metazoa</taxon>
        <taxon>Porifera</taxon>
        <taxon>Demospongiae</taxon>
        <taxon>Heteroscleromorpha</taxon>
        <taxon>Haplosclerida</taxon>
        <taxon>Niphatidae</taxon>
        <taxon>Amphimedon</taxon>
    </lineage>
</organism>
<dbReference type="GO" id="GO:0071013">
    <property type="term" value="C:catalytic step 2 spliceosome"/>
    <property type="evidence" value="ECO:0007669"/>
    <property type="project" value="TreeGrafter"/>
</dbReference>
<proteinExistence type="predicted"/>
<evidence type="ECO:0000256" key="2">
    <source>
        <dbReference type="ARBA" id="ARBA00022737"/>
    </source>
</evidence>
<dbReference type="Gene3D" id="2.130.10.10">
    <property type="entry name" value="YVTN repeat-like/Quinoprotein amine dehydrogenase"/>
    <property type="match status" value="2"/>
</dbReference>
<dbReference type="AlphaFoldDB" id="A0A1X7TI34"/>
<dbReference type="PROSITE" id="PS50294">
    <property type="entry name" value="WD_REPEATS_REGION"/>
    <property type="match status" value="3"/>
</dbReference>
<accession>A0A1X7TI34</accession>
<dbReference type="PROSITE" id="PS50082">
    <property type="entry name" value="WD_REPEATS_2"/>
    <property type="match status" value="3"/>
</dbReference>
<dbReference type="PANTHER" id="PTHR44006">
    <property type="entry name" value="U5 SMALL NUCLEAR RIBONUCLEOPROTEIN 40 KDA PROTEIN"/>
    <property type="match status" value="1"/>
</dbReference>
<reference evidence="4" key="1">
    <citation type="submission" date="2017-05" db="UniProtKB">
        <authorList>
            <consortium name="EnsemblMetazoa"/>
        </authorList>
    </citation>
    <scope>IDENTIFICATION</scope>
</reference>
<keyword evidence="2" id="KW-0677">Repeat</keyword>
<evidence type="ECO:0000256" key="3">
    <source>
        <dbReference type="PROSITE-ProRule" id="PRU00221"/>
    </source>
</evidence>
<dbReference type="OrthoDB" id="26681at2759"/>
<evidence type="ECO:0000313" key="4">
    <source>
        <dbReference type="EnsemblMetazoa" id="Aqu2.1.14415_001"/>
    </source>
</evidence>
<keyword evidence="1 3" id="KW-0853">WD repeat</keyword>
<dbReference type="PROSITE" id="PS00678">
    <property type="entry name" value="WD_REPEATS_1"/>
    <property type="match status" value="1"/>
</dbReference>
<dbReference type="InterPro" id="IPR036322">
    <property type="entry name" value="WD40_repeat_dom_sf"/>
</dbReference>
<dbReference type="InParanoid" id="A0A1X7TI34"/>
<dbReference type="InterPro" id="IPR001680">
    <property type="entry name" value="WD40_rpt"/>
</dbReference>
<dbReference type="SMART" id="SM00320">
    <property type="entry name" value="WD40"/>
    <property type="match status" value="2"/>
</dbReference>
<dbReference type="Pfam" id="PF00400">
    <property type="entry name" value="WD40"/>
    <property type="match status" value="3"/>
</dbReference>
<evidence type="ECO:0000256" key="1">
    <source>
        <dbReference type="ARBA" id="ARBA00022574"/>
    </source>
</evidence>
<feature type="repeat" description="WD" evidence="3">
    <location>
        <begin position="1"/>
        <end position="28"/>
    </location>
</feature>
<name>A0A1X7TI34_AMPQE</name>
<protein>
    <submittedName>
        <fullName evidence="4">Uncharacterized protein</fullName>
    </submittedName>
</protein>